<name>B4VNV2_9CYAN</name>
<dbReference type="HOGENOM" id="CLU_3287967_0_0_3"/>
<dbReference type="Proteomes" id="UP000003835">
    <property type="component" value="Unassembled WGS sequence"/>
</dbReference>
<dbReference type="EMBL" id="DS989846">
    <property type="protein sequence ID" value="EDX76277.1"/>
    <property type="molecule type" value="Genomic_DNA"/>
</dbReference>
<dbReference type="AlphaFoldDB" id="B4VNV2"/>
<organism evidence="1 2">
    <name type="scientific">Coleofasciculus chthonoplastes PCC 7420</name>
    <dbReference type="NCBI Taxonomy" id="118168"/>
    <lineage>
        <taxon>Bacteria</taxon>
        <taxon>Bacillati</taxon>
        <taxon>Cyanobacteriota</taxon>
        <taxon>Cyanophyceae</taxon>
        <taxon>Coleofasciculales</taxon>
        <taxon>Coleofasciculaceae</taxon>
        <taxon>Coleofasciculus</taxon>
    </lineage>
</organism>
<keyword evidence="2" id="KW-1185">Reference proteome</keyword>
<dbReference type="RefSeq" id="WP_006100011.1">
    <property type="nucleotide sequence ID" value="NZ_DS989846.1"/>
</dbReference>
<sequence>MTLRYHRGHGVCAGAGFTIIVASLPDATKPALTKVGVKGL</sequence>
<protein>
    <submittedName>
        <fullName evidence="1">Uncharacterized protein</fullName>
    </submittedName>
</protein>
<evidence type="ECO:0000313" key="2">
    <source>
        <dbReference type="Proteomes" id="UP000003835"/>
    </source>
</evidence>
<dbReference type="STRING" id="118168.MC7420_4533"/>
<gene>
    <name evidence="1" type="ORF">MC7420_4533</name>
</gene>
<reference evidence="1 2" key="1">
    <citation type="submission" date="2008-07" db="EMBL/GenBank/DDBJ databases">
        <authorList>
            <person name="Tandeau de Marsac N."/>
            <person name="Ferriera S."/>
            <person name="Johnson J."/>
            <person name="Kravitz S."/>
            <person name="Beeson K."/>
            <person name="Sutton G."/>
            <person name="Rogers Y.-H."/>
            <person name="Friedman R."/>
            <person name="Frazier M."/>
            <person name="Venter J.C."/>
        </authorList>
    </citation>
    <scope>NUCLEOTIDE SEQUENCE [LARGE SCALE GENOMIC DNA]</scope>
    <source>
        <strain evidence="1 2">PCC 7420</strain>
    </source>
</reference>
<accession>B4VNV2</accession>
<evidence type="ECO:0000313" key="1">
    <source>
        <dbReference type="EMBL" id="EDX76277.1"/>
    </source>
</evidence>
<proteinExistence type="predicted"/>